<keyword evidence="1" id="KW-0472">Membrane</keyword>
<feature type="transmembrane region" description="Helical" evidence="1">
    <location>
        <begin position="117"/>
        <end position="134"/>
    </location>
</feature>
<dbReference type="RefSeq" id="WP_015882713.1">
    <property type="nucleotide sequence ID" value="NC_012669.1"/>
</dbReference>
<proteinExistence type="predicted"/>
<dbReference type="EMBL" id="CP001618">
    <property type="protein sequence ID" value="ACQ80473.1"/>
    <property type="molecule type" value="Genomic_DNA"/>
</dbReference>
<dbReference type="Pfam" id="PF10825">
    <property type="entry name" value="DUF2752"/>
    <property type="match status" value="1"/>
</dbReference>
<protein>
    <recommendedName>
        <fullName evidence="4">DUF2752 domain-containing protein</fullName>
    </recommendedName>
</protein>
<dbReference type="OrthoDB" id="5966662at2"/>
<evidence type="ECO:0008006" key="4">
    <source>
        <dbReference type="Google" id="ProtNLM"/>
    </source>
</evidence>
<evidence type="ECO:0000313" key="3">
    <source>
        <dbReference type="Proteomes" id="UP000007962"/>
    </source>
</evidence>
<dbReference type="AlphaFoldDB" id="C5BV86"/>
<sequence length="150" mass="15904">MTTAPVLSSGATSTPEPRPRWRGVLGTGAVVAAATLLVALHDPHQPGSYLSCPFLTLTGFACPGCGGLRAVHDLVHLDLAAAWAMNPLVVVFVPITIALWLVWLWRVARRRAAWQPGPRTIVGLAVLVVTFWVLRNVPVLASYLGPAAVG</sequence>
<keyword evidence="1" id="KW-1133">Transmembrane helix</keyword>
<dbReference type="HOGENOM" id="CLU_098258_1_0_11"/>
<organism evidence="2 3">
    <name type="scientific">Beutenbergia cavernae (strain ATCC BAA-8 / DSM 12333 / CCUG 43141 / JCM 11478 / NBRC 16432 / NCIMB 13614 / HKI 0122)</name>
    <dbReference type="NCBI Taxonomy" id="471853"/>
    <lineage>
        <taxon>Bacteria</taxon>
        <taxon>Bacillati</taxon>
        <taxon>Actinomycetota</taxon>
        <taxon>Actinomycetes</taxon>
        <taxon>Micrococcales</taxon>
        <taxon>Beutenbergiaceae</taxon>
        <taxon>Beutenbergia</taxon>
    </lineage>
</organism>
<feature type="transmembrane region" description="Helical" evidence="1">
    <location>
        <begin position="83"/>
        <end position="105"/>
    </location>
</feature>
<dbReference type="Proteomes" id="UP000007962">
    <property type="component" value="Chromosome"/>
</dbReference>
<dbReference type="InterPro" id="IPR021215">
    <property type="entry name" value="DUF2752"/>
</dbReference>
<dbReference type="STRING" id="471853.Bcav_2222"/>
<accession>C5BV86</accession>
<dbReference type="KEGG" id="bcv:Bcav_2222"/>
<reference evidence="2 3" key="1">
    <citation type="journal article" date="2009" name="Stand. Genomic Sci.">
        <title>Complete genome sequence of Beutenbergia cavernae type strain (HKI 0122).</title>
        <authorList>
            <person name="Land M."/>
            <person name="Pukall R."/>
            <person name="Abt B."/>
            <person name="Goker M."/>
            <person name="Rohde M."/>
            <person name="Glavina Del Rio T."/>
            <person name="Tice H."/>
            <person name="Copeland A."/>
            <person name="Cheng J.F."/>
            <person name="Lucas S."/>
            <person name="Chen F."/>
            <person name="Nolan M."/>
            <person name="Bruce D."/>
            <person name="Goodwin L."/>
            <person name="Pitluck S."/>
            <person name="Ivanova N."/>
            <person name="Mavromatis K."/>
            <person name="Ovchinnikova G."/>
            <person name="Pati A."/>
            <person name="Chen A."/>
            <person name="Palaniappan K."/>
            <person name="Hauser L."/>
            <person name="Chang Y.J."/>
            <person name="Jefferies C.C."/>
            <person name="Saunders E."/>
            <person name="Brettin T."/>
            <person name="Detter J.C."/>
            <person name="Han C."/>
            <person name="Chain P."/>
            <person name="Bristow J."/>
            <person name="Eisen J.A."/>
            <person name="Markowitz V."/>
            <person name="Hugenholtz P."/>
            <person name="Kyrpides N.C."/>
            <person name="Klenk H.P."/>
            <person name="Lapidus A."/>
        </authorList>
    </citation>
    <scope>NUCLEOTIDE SEQUENCE [LARGE SCALE GENOMIC DNA]</scope>
    <source>
        <strain evidence="3">ATCC BAA-8 / DSM 12333 / NBRC 16432</strain>
    </source>
</reference>
<evidence type="ECO:0000313" key="2">
    <source>
        <dbReference type="EMBL" id="ACQ80473.1"/>
    </source>
</evidence>
<gene>
    <name evidence="2" type="ordered locus">Bcav_2222</name>
</gene>
<feature type="transmembrane region" description="Helical" evidence="1">
    <location>
        <begin position="20"/>
        <end position="40"/>
    </location>
</feature>
<dbReference type="eggNOG" id="ENOG5032Y7G">
    <property type="taxonomic scope" value="Bacteria"/>
</dbReference>
<name>C5BV86_BEUC1</name>
<keyword evidence="3" id="KW-1185">Reference proteome</keyword>
<evidence type="ECO:0000256" key="1">
    <source>
        <dbReference type="SAM" id="Phobius"/>
    </source>
</evidence>
<keyword evidence="1" id="KW-0812">Transmembrane</keyword>